<evidence type="ECO:0000256" key="4">
    <source>
        <dbReference type="ARBA" id="ARBA00022801"/>
    </source>
</evidence>
<evidence type="ECO:0000256" key="3">
    <source>
        <dbReference type="ARBA" id="ARBA00022729"/>
    </source>
</evidence>
<keyword evidence="4 7" id="KW-0378">Hydrolase</keyword>
<evidence type="ECO:0000313" key="9">
    <source>
        <dbReference type="EMBL" id="MCC9019553.1"/>
    </source>
</evidence>
<dbReference type="InterPro" id="IPR051048">
    <property type="entry name" value="Peptidase_S8/S53_subtilisin"/>
</dbReference>
<evidence type="ECO:0000259" key="8">
    <source>
        <dbReference type="PROSITE" id="PS01180"/>
    </source>
</evidence>
<organism evidence="9 10">
    <name type="scientific">Flavobacterium lipolyticum</name>
    <dbReference type="NCBI Taxonomy" id="2893754"/>
    <lineage>
        <taxon>Bacteria</taxon>
        <taxon>Pseudomonadati</taxon>
        <taxon>Bacteroidota</taxon>
        <taxon>Flavobacteriia</taxon>
        <taxon>Flavobacteriales</taxon>
        <taxon>Flavobacteriaceae</taxon>
        <taxon>Flavobacterium</taxon>
    </lineage>
</organism>
<dbReference type="Gene3D" id="2.60.120.200">
    <property type="match status" value="1"/>
</dbReference>
<dbReference type="Gene3D" id="2.60.40.10">
    <property type="entry name" value="Immunoglobulins"/>
    <property type="match status" value="2"/>
</dbReference>
<evidence type="ECO:0000256" key="5">
    <source>
        <dbReference type="ARBA" id="ARBA00022825"/>
    </source>
</evidence>
<dbReference type="EMBL" id="JAJJMN010000002">
    <property type="protein sequence ID" value="MCC9019553.1"/>
    <property type="molecule type" value="Genomic_DNA"/>
</dbReference>
<dbReference type="RefSeq" id="WP_230000633.1">
    <property type="nucleotide sequence ID" value="NZ_JAJJMN010000002.1"/>
</dbReference>
<dbReference type="Gene3D" id="3.40.50.200">
    <property type="entry name" value="Peptidase S8/S53 domain"/>
    <property type="match status" value="1"/>
</dbReference>
<dbReference type="CDD" id="cd00041">
    <property type="entry name" value="CUB"/>
    <property type="match status" value="1"/>
</dbReference>
<feature type="domain" description="CUB" evidence="8">
    <location>
        <begin position="1111"/>
        <end position="1223"/>
    </location>
</feature>
<dbReference type="Pfam" id="PF00431">
    <property type="entry name" value="CUB"/>
    <property type="match status" value="1"/>
</dbReference>
<dbReference type="InterPro" id="IPR013783">
    <property type="entry name" value="Ig-like_fold"/>
</dbReference>
<dbReference type="PANTHER" id="PTHR43399">
    <property type="entry name" value="SUBTILISIN-RELATED"/>
    <property type="match status" value="1"/>
</dbReference>
<dbReference type="InterPro" id="IPR026444">
    <property type="entry name" value="Secre_tail"/>
</dbReference>
<dbReference type="InterPro" id="IPR032179">
    <property type="entry name" value="Cry22Aa_Ig-like"/>
</dbReference>
<keyword evidence="5 7" id="KW-0720">Serine protease</keyword>
<dbReference type="InterPro" id="IPR036852">
    <property type="entry name" value="Peptidase_S8/S53_dom_sf"/>
</dbReference>
<feature type="active site" description="Charge relay system" evidence="7">
    <location>
        <position position="270"/>
    </location>
</feature>
<dbReference type="Gene3D" id="2.60.120.380">
    <property type="match status" value="1"/>
</dbReference>
<dbReference type="Gene3D" id="2.60.40.2340">
    <property type="match status" value="3"/>
</dbReference>
<keyword evidence="10" id="KW-1185">Reference proteome</keyword>
<evidence type="ECO:0000256" key="7">
    <source>
        <dbReference type="PROSITE-ProRule" id="PRU01240"/>
    </source>
</evidence>
<dbReference type="PROSITE" id="PS00138">
    <property type="entry name" value="SUBTILASE_SER"/>
    <property type="match status" value="1"/>
</dbReference>
<dbReference type="Gene3D" id="2.60.120.290">
    <property type="entry name" value="Spermadhesin, CUB domain"/>
    <property type="match status" value="1"/>
</dbReference>
<dbReference type="InterPro" id="IPR015500">
    <property type="entry name" value="Peptidase_S8_subtilisin-rel"/>
</dbReference>
<dbReference type="Pfam" id="PF13385">
    <property type="entry name" value="Laminin_G_3"/>
    <property type="match status" value="1"/>
</dbReference>
<dbReference type="InterPro" id="IPR035914">
    <property type="entry name" value="Sperma_CUB_dom_sf"/>
</dbReference>
<dbReference type="NCBIfam" id="TIGR04183">
    <property type="entry name" value="Por_Secre_tail"/>
    <property type="match status" value="1"/>
</dbReference>
<feature type="active site" description="Charge relay system" evidence="7">
    <location>
        <position position="441"/>
    </location>
</feature>
<comment type="caution">
    <text evidence="9">The sequence shown here is derived from an EMBL/GenBank/DDBJ whole genome shotgun (WGS) entry which is preliminary data.</text>
</comment>
<dbReference type="SUPFAM" id="SSF49854">
    <property type="entry name" value="Spermadhesin, CUB domain"/>
    <property type="match status" value="1"/>
</dbReference>
<dbReference type="SMART" id="SM00042">
    <property type="entry name" value="CUB"/>
    <property type="match status" value="1"/>
</dbReference>
<dbReference type="Pfam" id="PF00082">
    <property type="entry name" value="Peptidase_S8"/>
    <property type="match status" value="1"/>
</dbReference>
<dbReference type="SUPFAM" id="SSF49899">
    <property type="entry name" value="Concanavalin A-like lectins/glucanases"/>
    <property type="match status" value="1"/>
</dbReference>
<dbReference type="PROSITE" id="PS51892">
    <property type="entry name" value="SUBTILASE"/>
    <property type="match status" value="1"/>
</dbReference>
<dbReference type="Pfam" id="PF18962">
    <property type="entry name" value="Por_Secre_tail"/>
    <property type="match status" value="1"/>
</dbReference>
<proteinExistence type="inferred from homology"/>
<comment type="similarity">
    <text evidence="1 7">Belongs to the peptidase S8 family.</text>
</comment>
<keyword evidence="6" id="KW-1015">Disulfide bond</keyword>
<gene>
    <name evidence="9" type="ORF">LNQ34_17405</name>
</gene>
<keyword evidence="3" id="KW-0732">Signal</keyword>
<dbReference type="InterPro" id="IPR008979">
    <property type="entry name" value="Galactose-bd-like_sf"/>
</dbReference>
<evidence type="ECO:0000313" key="10">
    <source>
        <dbReference type="Proteomes" id="UP001430700"/>
    </source>
</evidence>
<dbReference type="InterPro" id="IPR000859">
    <property type="entry name" value="CUB_dom"/>
</dbReference>
<dbReference type="Proteomes" id="UP001430700">
    <property type="component" value="Unassembled WGS sequence"/>
</dbReference>
<evidence type="ECO:0000256" key="6">
    <source>
        <dbReference type="ARBA" id="ARBA00023157"/>
    </source>
</evidence>
<dbReference type="InterPro" id="IPR013320">
    <property type="entry name" value="ConA-like_dom_sf"/>
</dbReference>
<reference evidence="9" key="1">
    <citation type="submission" date="2021-11" db="EMBL/GenBank/DDBJ databases">
        <title>Description of novel Flavobacterium species.</title>
        <authorList>
            <person name="Saticioglu I.B."/>
            <person name="Ay H."/>
            <person name="Altun S."/>
            <person name="Duman M."/>
        </authorList>
    </citation>
    <scope>NUCLEOTIDE SEQUENCE</scope>
    <source>
        <strain evidence="9">F-126</strain>
    </source>
</reference>
<dbReference type="PRINTS" id="PR00723">
    <property type="entry name" value="SUBTILISIN"/>
</dbReference>
<accession>A0ABS8M5Q2</accession>
<keyword evidence="2 7" id="KW-0645">Protease</keyword>
<dbReference type="PROSITE" id="PS01180">
    <property type="entry name" value="CUB"/>
    <property type="match status" value="1"/>
</dbReference>
<dbReference type="InterPro" id="IPR000209">
    <property type="entry name" value="Peptidase_S8/S53_dom"/>
</dbReference>
<evidence type="ECO:0000256" key="2">
    <source>
        <dbReference type="ARBA" id="ARBA00022670"/>
    </source>
</evidence>
<protein>
    <submittedName>
        <fullName evidence="9">S8 family serine peptidase</fullName>
    </submittedName>
</protein>
<dbReference type="InterPro" id="IPR023828">
    <property type="entry name" value="Peptidase_S8_Ser-AS"/>
</dbReference>
<dbReference type="SUPFAM" id="SSF52743">
    <property type="entry name" value="Subtilisin-like"/>
    <property type="match status" value="1"/>
</dbReference>
<dbReference type="SUPFAM" id="SSF49785">
    <property type="entry name" value="Galactose-binding domain-like"/>
    <property type="match status" value="1"/>
</dbReference>
<feature type="active site" description="Charge relay system" evidence="7">
    <location>
        <position position="246"/>
    </location>
</feature>
<dbReference type="Pfam" id="PF16403">
    <property type="entry name" value="Bact_surface_Ig-like"/>
    <property type="match status" value="1"/>
</dbReference>
<sequence>MKKKLLSSIMIFLTIAVWSQKKSKDDFSISINGNKIETTANVKTQIKELKKGTSKKNPRTDYFLLQFNEIPSLIEQQNLIKQGVTLLSYVSNNCYYAAVKSEFYDKSNISKNIRTLTLVEAKFKLDSNILQNSIPDYAIDGNGIKVVVSYFKGVDPKIISQDLGNLFVKNSKIDDFFNTIYLQAPKDKLEEIAELNWVQHIELVPAPVQSNNIPGSTSHKANILGSGIPGLGYGLTGKGVKIGVWDNNLEPHKDHTGRVTIKEYEDYGDHGLHVSGTIAGAGLLDPRARGMAPEVQMYGWNFNTQSNGLTVQAERVMSVRDDDIEMTSNSYGVHNIKGFNTLRYESSDRGDDDATVRYPYLLHIYANGNSQTTNPGGFNTCTHNSKNALHVANTKTDNSINSGSSFGPTIDGRLVPQIAGVGTDVYSLSYVNSYTSKTGTSMSTPGVTGTLALLYERYKNSYGKRPLASLMKALVTNTANDAGNLGPDYKYGFGNINGLRAIKVLDKGMFYTGSVANGATYEKDIVVPAGLVSLKVMLAYSDISATPGAVSVQVNDLDIKIVRDGKTTLPWVLNPTTPDVNAIRGVDNMNNIEQVTLDNPVAGTYKIIVTGTMVPLNSQEFSVVYDYVAPELILTYPVGGEKFNTESTEYIRWDYEGEVKTFTLEYSIDGGVNYIIIAKDIPSTARNFEWKVPAAIVANAKIRISAGTKTDTSKENFIIITEPRNFVIAPVTCGATSYKMDWDAIAGAKYEVLKMNGYAFDVVATVTNPTYTFADVTVGDDNWFSVRTVDVATGIVSERVPAVNVEPISQPVLSAINLPFLEDFNTRKATNFVLSKGKAGNMNYYNLKIRDVFSDVVKMEGSHNASLSAWVSSTTANAFSNNPDYIKKITFCDIDATNLVGKKLRMKFNLQWNSIDKSNKNFFRVLVNGVAISSHENIAVYGGTVLGGDADLVYDLSAYAGTSFSIALESVIDNNFVEINNNYFFNSLFIDNVTIFEATATDLALNSITATTGLTAAETVTLKIYNYSPVPVSNIPVSYKINGATPVVETIPGPINPLTEVSYSFSQKADFSIPEKYTVLASTDYPTDAIANNNSITTIVYNTGSDVLIGSGSTITTCSAVFTDSGNRFLNYKNNLDETMTFKPGTVGTRIKIDFSTFDVEEGYDFLFVFDGPTDSSALLGIFTGTTLPQSLISTAAGGELTFRFISNTGVSRAGWIAAISCVTKIVNDANVVSIVTPEVIGKKSSLHDITIKVSNLGPVALTNHPVFYQINGATKVTDVVPSIAPYTTASFTFVTKADLSSVNATYTIRSGVDIGDDNNANDIIEKIVFNNNDLPVHTNTNGYAISKLKWNEVINTSEATAYSDFKNIKIPIYAGTTYQPEVTLIKPEAPLDKYKTSSVGVFTMIVIDLNGDGNLTDEFYDGKFWINTLKSSELPIIPSSTSTHYFRDNTTLAEGITIPRGTTAGEKLMRVVHMLRKDQEYYNVNLGPTKDELTSSSSDFEVEEYTINVLPFTAADASIDKITVPVKPGNAPVSVRAVIRNYSTVAISNFPVAYRVNGGVEVIQNQVAAIPTGGTADIVFTTKADLGAPGDYTIDVYTKLAGDTDVTNDSKSIALSHVANYATNVVGTFDGVDDFIKIDSTPTLNLTNNYTFEAWINKKEGFRYYRSFFEKGSVIVYINNDSTSGVEDNSLILYIVTSAGNYILNTGLNSIKQNTWQHIAYSVSAANVYTIYIDGISVPFTTLTSVGARAARSNANFPAYIGNDASLIRGFKGNVDEVRIWSGVRDQATILANTMTKYTGNESGLLAYYSFSEGDKQFVFDSTSSDNTAVVTNADTNGQGEGKFWNVPVLLQKLDFVNQHLSSYDAATKTYTIKLNDGTDITKVVANYSLGMQSIAKINGTIQVSGVTTNDYTNPVTLTVEGVGFNSGISETYTIKVFVDFNEAKLLSYDFKTASNPGLAQEINTAIVGSNATKTLAYGTDVSNLIADFTVSPGAELYIDGVKQQNSKVVVSDYTNSFLVSVISRDKFLQTNYAVILDAKNSETDIVAYSVAGQVGATVIDPVSKTVKVMVNNNANLSALVPVFRTSDFATLRIGTYFQNSGVTSLNYALPVQYNVTAQNGTITNWTVSVEKAKPVISLLGDTVISLNSGCSYVEAGFTAKDNLDADIASAVVVTGIVDVNTAGQYILTYTVKDALQNESSVTRTINVSSTICKTLGIATNKIDGLVIYPNPVKEGKLYIQTASGSIKNISIADMSGKKVFVRQTENKELDVSGLPGGVYVIKIEQDGNTSVQKIIIK</sequence>
<name>A0ABS8M5Q2_9FLAO</name>
<evidence type="ECO:0000256" key="1">
    <source>
        <dbReference type="ARBA" id="ARBA00011073"/>
    </source>
</evidence>
<dbReference type="PANTHER" id="PTHR43399:SF4">
    <property type="entry name" value="CELL WALL-ASSOCIATED PROTEASE"/>
    <property type="match status" value="1"/>
</dbReference>